<gene>
    <name evidence="3" type="ORF">CDL12_04897</name>
</gene>
<feature type="compositionally biased region" description="Low complexity" evidence="1">
    <location>
        <begin position="303"/>
        <end position="314"/>
    </location>
</feature>
<dbReference type="STRING" id="429701.A0A2G9HYH4"/>
<dbReference type="Pfam" id="PF11926">
    <property type="entry name" value="DUF3444"/>
    <property type="match status" value="1"/>
</dbReference>
<reference evidence="4" key="1">
    <citation type="journal article" date="2018" name="Gigascience">
        <title>Genome assembly of the Pink Ipe (Handroanthus impetiginosus, Bignoniaceae), a highly valued, ecologically keystone Neotropical timber forest tree.</title>
        <authorList>
            <person name="Silva-Junior O.B."/>
            <person name="Grattapaglia D."/>
            <person name="Novaes E."/>
            <person name="Collevatti R.G."/>
        </authorList>
    </citation>
    <scope>NUCLEOTIDE SEQUENCE [LARGE SCALE GENOMIC DNA]</scope>
    <source>
        <strain evidence="4">cv. UFG-1</strain>
    </source>
</reference>
<dbReference type="AlphaFoldDB" id="A0A2G9HYH4"/>
<dbReference type="SMART" id="SM00271">
    <property type="entry name" value="DnaJ"/>
    <property type="match status" value="1"/>
</dbReference>
<dbReference type="InterPro" id="IPR056988">
    <property type="entry name" value="Zn_ribbon_pln"/>
</dbReference>
<feature type="compositionally biased region" description="Basic and acidic residues" evidence="1">
    <location>
        <begin position="377"/>
        <end position="386"/>
    </location>
</feature>
<feature type="compositionally biased region" description="Polar residues" evidence="1">
    <location>
        <begin position="157"/>
        <end position="180"/>
    </location>
</feature>
<feature type="compositionally biased region" description="Polar residues" evidence="1">
    <location>
        <begin position="404"/>
        <end position="413"/>
    </location>
</feature>
<dbReference type="InterPro" id="IPR024593">
    <property type="entry name" value="DUF3444"/>
</dbReference>
<protein>
    <recommendedName>
        <fullName evidence="2">J domain-containing protein</fullName>
    </recommendedName>
</protein>
<dbReference type="OrthoDB" id="66964at2759"/>
<accession>A0A2G9HYH4</accession>
<feature type="region of interest" description="Disordered" evidence="1">
    <location>
        <begin position="294"/>
        <end position="340"/>
    </location>
</feature>
<evidence type="ECO:0000256" key="1">
    <source>
        <dbReference type="SAM" id="MobiDB-lite"/>
    </source>
</evidence>
<dbReference type="Proteomes" id="UP000231279">
    <property type="component" value="Unassembled WGS sequence"/>
</dbReference>
<dbReference type="Pfam" id="PF00226">
    <property type="entry name" value="DnaJ"/>
    <property type="match status" value="1"/>
</dbReference>
<dbReference type="PANTHER" id="PTHR44137">
    <property type="entry name" value="BNAC03G44070D PROTEIN"/>
    <property type="match status" value="1"/>
</dbReference>
<dbReference type="PANTHER" id="PTHR44137:SF61">
    <property type="entry name" value="J DOMAIN-CONTAINING PROTEIN"/>
    <property type="match status" value="1"/>
</dbReference>
<dbReference type="CDD" id="cd06257">
    <property type="entry name" value="DnaJ"/>
    <property type="match status" value="1"/>
</dbReference>
<organism evidence="3 4">
    <name type="scientific">Handroanthus impetiginosus</name>
    <dbReference type="NCBI Taxonomy" id="429701"/>
    <lineage>
        <taxon>Eukaryota</taxon>
        <taxon>Viridiplantae</taxon>
        <taxon>Streptophyta</taxon>
        <taxon>Embryophyta</taxon>
        <taxon>Tracheophyta</taxon>
        <taxon>Spermatophyta</taxon>
        <taxon>Magnoliopsida</taxon>
        <taxon>eudicotyledons</taxon>
        <taxon>Gunneridae</taxon>
        <taxon>Pentapetalae</taxon>
        <taxon>asterids</taxon>
        <taxon>lamiids</taxon>
        <taxon>Lamiales</taxon>
        <taxon>Bignoniaceae</taxon>
        <taxon>Crescentiina</taxon>
        <taxon>Tabebuia alliance</taxon>
        <taxon>Handroanthus</taxon>
    </lineage>
</organism>
<keyword evidence="4" id="KW-1185">Reference proteome</keyword>
<evidence type="ECO:0000259" key="2">
    <source>
        <dbReference type="PROSITE" id="PS50076"/>
    </source>
</evidence>
<feature type="compositionally biased region" description="Low complexity" evidence="1">
    <location>
        <begin position="126"/>
        <end position="145"/>
    </location>
</feature>
<dbReference type="Gene3D" id="1.10.287.110">
    <property type="entry name" value="DnaJ domain"/>
    <property type="match status" value="1"/>
</dbReference>
<feature type="region of interest" description="Disordered" evidence="1">
    <location>
        <begin position="361"/>
        <end position="426"/>
    </location>
</feature>
<dbReference type="PROSITE" id="PS50076">
    <property type="entry name" value="DNAJ_2"/>
    <property type="match status" value="1"/>
</dbReference>
<dbReference type="InterPro" id="IPR001623">
    <property type="entry name" value="DnaJ_domain"/>
</dbReference>
<dbReference type="Pfam" id="PF23551">
    <property type="entry name" value="Zn_ribbon_20"/>
    <property type="match status" value="1"/>
</dbReference>
<name>A0A2G9HYH4_9LAMI</name>
<comment type="caution">
    <text evidence="3">The sequence shown here is derived from an EMBL/GenBank/DDBJ whole genome shotgun (WGS) entry which is preliminary data.</text>
</comment>
<evidence type="ECO:0000313" key="3">
    <source>
        <dbReference type="EMBL" id="PIN22390.1"/>
    </source>
</evidence>
<dbReference type="PRINTS" id="PR00625">
    <property type="entry name" value="JDOMAIN"/>
</dbReference>
<dbReference type="EMBL" id="NKXS01000777">
    <property type="protein sequence ID" value="PIN22390.1"/>
    <property type="molecule type" value="Genomic_DNA"/>
</dbReference>
<feature type="region of interest" description="Disordered" evidence="1">
    <location>
        <begin position="677"/>
        <end position="706"/>
    </location>
</feature>
<feature type="region of interest" description="Disordered" evidence="1">
    <location>
        <begin position="715"/>
        <end position="734"/>
    </location>
</feature>
<feature type="domain" description="J" evidence="2">
    <location>
        <begin position="66"/>
        <end position="132"/>
    </location>
</feature>
<dbReference type="InterPro" id="IPR036869">
    <property type="entry name" value="J_dom_sf"/>
</dbReference>
<dbReference type="SUPFAM" id="SSF46565">
    <property type="entry name" value="Chaperone J-domain"/>
    <property type="match status" value="1"/>
</dbReference>
<feature type="compositionally biased region" description="Basic and acidic residues" evidence="1">
    <location>
        <begin position="394"/>
        <end position="403"/>
    </location>
</feature>
<evidence type="ECO:0000313" key="4">
    <source>
        <dbReference type="Proteomes" id="UP000231279"/>
    </source>
</evidence>
<feature type="region of interest" description="Disordered" evidence="1">
    <location>
        <begin position="125"/>
        <end position="180"/>
    </location>
</feature>
<sequence length="734" mass="82314">MDCNKDDAQRAKEIAEKKLLERDITGAKKFALKAQNLYPNLEGLSQFLGVIDVYVANEKKINGEPDYYGILGVDPFVDEEVLRKQYKRMALSLHPDKNKSVGADGAFQIISEAWSVLSDKHKRTRGQAGSFSSSSAGYTTSATTSQNMPAQPWIPPTATSRQQTPQPPLHQNYTGTQPTWSPHPSGLETFWTICNRCKVHFEYDKIYVNQNLLCACCKKPFLALEVPAPVVNRSFGPFPRQQQDVPTSSSGHKTVPNLAKRTFEAASYQASKKEGPKMSTEVLCRNDEARTKSSITVSEKAEAASVPAPSEVSSGIKREKSAKKRRRDGPSCDSTKELSQVEIRSMLEKKARKEIISQLNELETEKSKSSPMKRAHAKDSVNDLKNDPINCLRTDQRRDDISSDPKNTSQPEKSSAVDESDDVEANQDETVSMVVPDANFHNFDDDRVEDSFIKNQVWAAYDDDDGMPRYYALVHDIISRKPFKIQISWLNYKSTSEFGPLNWIGSGFPKTTGYFRVGKSVVNRRLNSFSHPVKCKKGAKGVIQIFPTKGDVWALYRNWSTDWDELTADETVHKYDLVLVLEDYNEDTGALVVPLVKVAGFTSVFSQVLDQKDIQKIPREEMFRFSHQVPFYTLNGMEAKNAPKGCYELDPAALPLELLNVITDAEAAEERVFEQPEMLSRTDGGGEAMAESSSAGKTHATKEWRAAENVKHIITYARRKKGSRREGDAYQSQK</sequence>
<proteinExistence type="predicted"/>